<protein>
    <submittedName>
        <fullName evidence="3">Class A beta-lactamase-related serine hydrolase</fullName>
    </submittedName>
</protein>
<proteinExistence type="predicted"/>
<accession>A0A3L7J1D9</accession>
<dbReference type="EMBL" id="RCWJ01000002">
    <property type="protein sequence ID" value="RLQ84348.1"/>
    <property type="molecule type" value="Genomic_DNA"/>
</dbReference>
<name>A0A3L7J1D9_9MICO</name>
<feature type="domain" description="Beta-lactamase-related" evidence="2">
    <location>
        <begin position="79"/>
        <end position="402"/>
    </location>
</feature>
<feature type="region of interest" description="Disordered" evidence="1">
    <location>
        <begin position="417"/>
        <end position="451"/>
    </location>
</feature>
<dbReference type="GO" id="GO:0016787">
    <property type="term" value="F:hydrolase activity"/>
    <property type="evidence" value="ECO:0007669"/>
    <property type="project" value="UniProtKB-KW"/>
</dbReference>
<dbReference type="AlphaFoldDB" id="A0A3L7J1D9"/>
<reference evidence="3 4" key="1">
    <citation type="submission" date="2018-10" db="EMBL/GenBank/DDBJ databases">
        <authorList>
            <person name="Li J."/>
        </authorList>
    </citation>
    <scope>NUCLEOTIDE SEQUENCE [LARGE SCALE GENOMIC DNA]</scope>
    <source>
        <strain evidence="3 4">ZD1-4</strain>
    </source>
</reference>
<comment type="caution">
    <text evidence="3">The sequence shown here is derived from an EMBL/GenBank/DDBJ whole genome shotgun (WGS) entry which is preliminary data.</text>
</comment>
<keyword evidence="3" id="KW-0378">Hydrolase</keyword>
<dbReference type="InterPro" id="IPR001466">
    <property type="entry name" value="Beta-lactam-related"/>
</dbReference>
<dbReference type="Proteomes" id="UP000282460">
    <property type="component" value="Unassembled WGS sequence"/>
</dbReference>
<evidence type="ECO:0000256" key="1">
    <source>
        <dbReference type="SAM" id="MobiDB-lite"/>
    </source>
</evidence>
<dbReference type="PANTHER" id="PTHR46825">
    <property type="entry name" value="D-ALANYL-D-ALANINE-CARBOXYPEPTIDASE/ENDOPEPTIDASE AMPH"/>
    <property type="match status" value="1"/>
</dbReference>
<evidence type="ECO:0000313" key="4">
    <source>
        <dbReference type="Proteomes" id="UP000282460"/>
    </source>
</evidence>
<gene>
    <name evidence="3" type="ORF">D9V28_09125</name>
</gene>
<keyword evidence="4" id="KW-1185">Reference proteome</keyword>
<dbReference type="Gene3D" id="3.40.710.10">
    <property type="entry name" value="DD-peptidase/beta-lactamase superfamily"/>
    <property type="match status" value="1"/>
</dbReference>
<dbReference type="InterPro" id="IPR050491">
    <property type="entry name" value="AmpC-like"/>
</dbReference>
<evidence type="ECO:0000259" key="2">
    <source>
        <dbReference type="Pfam" id="PF00144"/>
    </source>
</evidence>
<dbReference type="SUPFAM" id="SSF56601">
    <property type="entry name" value="beta-lactamase/transpeptidase-like"/>
    <property type="match status" value="1"/>
</dbReference>
<sequence>MLTPAAPSQSRVRARIDSRNVRPSGGWMRIRIVKRVAALAVATSLIAGLAGCSGPVTATVDFPEQASGDLPAATVEQLDAALANGMGLAAASGAVVGVWAPWSGTWTSAAGTVAPGGEPMSADMHFRVGDNTKPMTCDVLFALVDADRMSLDDEVSEHLSGVVGVDGLTLGQLCQSTSGLGDYAAQLKQYFASNPQRQWTPMELVSHGVSFPTTGAPGAKYSVSATNYVLLGLALEAATQSSMATLYSEYIFDRIGMENTFFPSPETIELPAPFATGWEAQRQADGTLACATPTDESKLSNSMVFSSGGVVSTVGDLKQYVQALAAGSLLGEKTEEKAWKTVPVADDAPAWQGYGPGALQLGPMRGQAGYIPGHLSAMLADPESGLTVVVMLNNSTAGKEFAQTLAMKLAAIAAKAAPAESRERPTGGLPWSEEQMSEQLNARAVCQPPAA</sequence>
<dbReference type="Pfam" id="PF00144">
    <property type="entry name" value="Beta-lactamase"/>
    <property type="match status" value="1"/>
</dbReference>
<dbReference type="OrthoDB" id="9809635at2"/>
<organism evidence="3 4">
    <name type="scientific">Mycetocola zhadangensis</name>
    <dbReference type="NCBI Taxonomy" id="1164595"/>
    <lineage>
        <taxon>Bacteria</taxon>
        <taxon>Bacillati</taxon>
        <taxon>Actinomycetota</taxon>
        <taxon>Actinomycetes</taxon>
        <taxon>Micrococcales</taxon>
        <taxon>Microbacteriaceae</taxon>
        <taxon>Mycetocola</taxon>
    </lineage>
</organism>
<dbReference type="PANTHER" id="PTHR46825:SF7">
    <property type="entry name" value="D-ALANYL-D-ALANINE CARBOXYPEPTIDASE"/>
    <property type="match status" value="1"/>
</dbReference>
<evidence type="ECO:0000313" key="3">
    <source>
        <dbReference type="EMBL" id="RLQ84348.1"/>
    </source>
</evidence>
<dbReference type="InterPro" id="IPR012338">
    <property type="entry name" value="Beta-lactam/transpept-like"/>
</dbReference>